<sequence>MTTKPKNVCIVVLGDIGRSPRMQYHSLSLAEHGHIVDVVGYGESDLHASLKSEPLLSYHYIAPYPSIPLPRFLNYILKTIWQAFTLLFVLLIIRKPDKLIVQNPPAVPSLLVCWFYSIIIRANLIIDWHNYAYTIMALNVGPDNILVKLTKSIERFVGQRASANFCVTNAMKNNLEETWSIRATTLYDRPPEMFHPISLQDKHDILMKLSEQYQELWSENGTVFTRIEAGNVILKDERPGLLISSTSWTEDEDFSILLQALQEYEDTYEMGNINNLPSLICIITGKGPLKDFYCKKIAMCKWKHITVITPWLESADYPKLLACADLGVCLHTSSSGYDLPMKVVDMFGCGIPVCAYDFKCLNELVHHEINGFIFKDLIELSKQLQNWFAFFPKNKERNIQKEKFIKELEIFQNERWRENWNRVALEYFN</sequence>
<evidence type="ECO:0000256" key="19">
    <source>
        <dbReference type="ARBA" id="ARBA00082785"/>
    </source>
</evidence>
<dbReference type="PANTHER" id="PTHR13036">
    <property type="entry name" value="BETA1,4 MANNOSYLTRANSFERASE"/>
    <property type="match status" value="1"/>
</dbReference>
<dbReference type="GO" id="GO:0005789">
    <property type="term" value="C:endoplasmic reticulum membrane"/>
    <property type="evidence" value="ECO:0007669"/>
    <property type="project" value="UniProtKB-SubCell"/>
</dbReference>
<evidence type="ECO:0000256" key="13">
    <source>
        <dbReference type="ARBA" id="ARBA00031434"/>
    </source>
</evidence>
<keyword evidence="5" id="KW-0597">Phosphoprotein</keyword>
<evidence type="ECO:0000259" key="21">
    <source>
        <dbReference type="Pfam" id="PF00534"/>
    </source>
</evidence>
<dbReference type="AlphaFoldDB" id="A0AAN7P4U8"/>
<evidence type="ECO:0000313" key="22">
    <source>
        <dbReference type="EMBL" id="KAK4876984.1"/>
    </source>
</evidence>
<keyword evidence="10" id="KW-0735">Signal-anchor</keyword>
<gene>
    <name evidence="22" type="ORF">RN001_009490</name>
</gene>
<evidence type="ECO:0000256" key="7">
    <source>
        <dbReference type="ARBA" id="ARBA00022679"/>
    </source>
</evidence>
<evidence type="ECO:0000256" key="9">
    <source>
        <dbReference type="ARBA" id="ARBA00022824"/>
    </source>
</evidence>
<dbReference type="Gene3D" id="3.40.50.2000">
    <property type="entry name" value="Glycogen Phosphorylase B"/>
    <property type="match status" value="2"/>
</dbReference>
<accession>A0AAN7P4U8</accession>
<keyword evidence="6" id="KW-0328">Glycosyltransferase</keyword>
<evidence type="ECO:0000256" key="17">
    <source>
        <dbReference type="ARBA" id="ARBA00056362"/>
    </source>
</evidence>
<comment type="catalytic activity">
    <reaction evidence="16">
        <text>an N,N'-diacetylchitobiosyl-diphospho-di-trans,poly-cis-dolichol + GDP-alpha-D-mannose = a beta-D-Man-(1-&gt;4)-beta-D-GlcNAc-(1-&gt;4)-alpha-D-GlcNAc-diphospho-di-trans,poly-cis-dolichol + GDP + H(+)</text>
        <dbReference type="Rhea" id="RHEA:13865"/>
        <dbReference type="Rhea" id="RHEA-COMP:19510"/>
        <dbReference type="Rhea" id="RHEA-COMP:19511"/>
        <dbReference type="ChEBI" id="CHEBI:15378"/>
        <dbReference type="ChEBI" id="CHEBI:57269"/>
        <dbReference type="ChEBI" id="CHEBI:57527"/>
        <dbReference type="ChEBI" id="CHEBI:58189"/>
        <dbReference type="ChEBI" id="CHEBI:58472"/>
        <dbReference type="EC" id="2.4.1.142"/>
    </reaction>
    <physiologicalReaction direction="left-to-right" evidence="16">
        <dbReference type="Rhea" id="RHEA:13866"/>
    </physiologicalReaction>
</comment>
<dbReference type="GO" id="GO:0004578">
    <property type="term" value="F:chitobiosyldiphosphodolichol beta-mannosyltransferase activity"/>
    <property type="evidence" value="ECO:0007669"/>
    <property type="project" value="UniProtKB-EC"/>
</dbReference>
<dbReference type="Pfam" id="PF00534">
    <property type="entry name" value="Glycos_transf_1"/>
    <property type="match status" value="1"/>
</dbReference>
<evidence type="ECO:0000256" key="4">
    <source>
        <dbReference type="ARBA" id="ARBA00015841"/>
    </source>
</evidence>
<protein>
    <recommendedName>
        <fullName evidence="4">Chitobiosyldiphosphodolichol beta-mannosyltransferase</fullName>
        <ecNumber evidence="3">2.4.1.142</ecNumber>
    </recommendedName>
    <alternativeName>
        <fullName evidence="19">Asparagine-linked glycosylation protein 1 homolog</fullName>
    </alternativeName>
    <alternativeName>
        <fullName evidence="14">Beta-1,4-mannosyltransferase</fullName>
    </alternativeName>
    <alternativeName>
        <fullName evidence="15">GDP-Man:GlcNAc2-PP-dolichol mannosyltransferase</fullName>
    </alternativeName>
    <alternativeName>
        <fullName evidence="13">GDP-mannose-dolichol diphosphochitobiose mannosyltransferase</fullName>
    </alternativeName>
</protein>
<organism evidence="22 23">
    <name type="scientific">Aquatica leii</name>
    <dbReference type="NCBI Taxonomy" id="1421715"/>
    <lineage>
        <taxon>Eukaryota</taxon>
        <taxon>Metazoa</taxon>
        <taxon>Ecdysozoa</taxon>
        <taxon>Arthropoda</taxon>
        <taxon>Hexapoda</taxon>
        <taxon>Insecta</taxon>
        <taxon>Pterygota</taxon>
        <taxon>Neoptera</taxon>
        <taxon>Endopterygota</taxon>
        <taxon>Coleoptera</taxon>
        <taxon>Polyphaga</taxon>
        <taxon>Elateriformia</taxon>
        <taxon>Elateroidea</taxon>
        <taxon>Lampyridae</taxon>
        <taxon>Luciolinae</taxon>
        <taxon>Aquatica</taxon>
    </lineage>
</organism>
<evidence type="ECO:0000256" key="15">
    <source>
        <dbReference type="ARBA" id="ARBA00033088"/>
    </source>
</evidence>
<proteinExistence type="inferred from homology"/>
<dbReference type="Proteomes" id="UP001353858">
    <property type="component" value="Unassembled WGS sequence"/>
</dbReference>
<dbReference type="EMBL" id="JARPUR010000004">
    <property type="protein sequence ID" value="KAK4876984.1"/>
    <property type="molecule type" value="Genomic_DNA"/>
</dbReference>
<comment type="caution">
    <text evidence="22">The sequence shown here is derived from an EMBL/GenBank/DDBJ whole genome shotgun (WGS) entry which is preliminary data.</text>
</comment>
<evidence type="ECO:0000256" key="5">
    <source>
        <dbReference type="ARBA" id="ARBA00022553"/>
    </source>
</evidence>
<evidence type="ECO:0000313" key="23">
    <source>
        <dbReference type="Proteomes" id="UP001353858"/>
    </source>
</evidence>
<dbReference type="CDD" id="cd03816">
    <property type="entry name" value="GT33_ALG1-like"/>
    <property type="match status" value="1"/>
</dbReference>
<evidence type="ECO:0000256" key="11">
    <source>
        <dbReference type="ARBA" id="ARBA00022989"/>
    </source>
</evidence>
<evidence type="ECO:0000256" key="20">
    <source>
        <dbReference type="SAM" id="Phobius"/>
    </source>
</evidence>
<dbReference type="SUPFAM" id="SSF53756">
    <property type="entry name" value="UDP-Glycosyltransferase/glycogen phosphorylase"/>
    <property type="match status" value="1"/>
</dbReference>
<evidence type="ECO:0000256" key="10">
    <source>
        <dbReference type="ARBA" id="ARBA00022968"/>
    </source>
</evidence>
<evidence type="ECO:0000256" key="1">
    <source>
        <dbReference type="ARBA" id="ARBA00004389"/>
    </source>
</evidence>
<dbReference type="FunFam" id="3.40.50.2000:FF:000109">
    <property type="entry name" value="Chitobiosyldiphosphodolichol beta-mannosyltransferase"/>
    <property type="match status" value="1"/>
</dbReference>
<comment type="function">
    <text evidence="17">Mannosyltransferase that operates in the biosynthetic pathway of dolichol-linked oligosaccharides, the glycan precursors employed in protein asparagine (N)-glycosylation. The assembly of dolichol-linked oligosaccharides begins on the cytosolic side of the endoplasmic reticulum membrane and finishes in its lumen. The sequential addition of sugars to dolichol pyrophosphate produces dolichol-linked oligosaccharides containing fourteen sugars, including two GlcNAcs, nine mannoses and three glucoses. Once assembled, the oligosaccharide is transferred from the lipid to nascent proteins by oligosaccharyltransferases. Catalyzes, on the cytoplasmic face of the endoplasmic reticulum, the addition of the first mannose residues to the dolichol-linked oligosaccharide chain, to produce Man1GlcNAc(2)-PP-dolichol core oligosaccharide. Man1GlcNAc(2)-PP-dolichol is a substrate for ALG2, the following enzyme in the biosynthetic pathway.</text>
</comment>
<keyword evidence="7" id="KW-0808">Transferase</keyword>
<evidence type="ECO:0000256" key="8">
    <source>
        <dbReference type="ARBA" id="ARBA00022692"/>
    </source>
</evidence>
<keyword evidence="12 20" id="KW-0472">Membrane</keyword>
<evidence type="ECO:0000256" key="12">
    <source>
        <dbReference type="ARBA" id="ARBA00023136"/>
    </source>
</evidence>
<comment type="similarity">
    <text evidence="18">Belongs to the glycosyltransferase group 1 family. Glycosyltransferase 33 subfamily.</text>
</comment>
<name>A0AAN7P4U8_9COLE</name>
<keyword evidence="9" id="KW-0256">Endoplasmic reticulum</keyword>
<comment type="subcellular location">
    <subcellularLocation>
        <location evidence="1">Endoplasmic reticulum membrane</location>
        <topology evidence="1">Single-pass membrane protein</topology>
    </subcellularLocation>
</comment>
<comment type="pathway">
    <text evidence="2">Protein modification; protein glycosylation.</text>
</comment>
<feature type="domain" description="Glycosyl transferase family 1" evidence="21">
    <location>
        <begin position="233"/>
        <end position="376"/>
    </location>
</feature>
<dbReference type="EC" id="2.4.1.142" evidence="3"/>
<keyword evidence="23" id="KW-1185">Reference proteome</keyword>
<feature type="transmembrane region" description="Helical" evidence="20">
    <location>
        <begin position="105"/>
        <end position="126"/>
    </location>
</feature>
<feature type="transmembrane region" description="Helical" evidence="20">
    <location>
        <begin position="72"/>
        <end position="93"/>
    </location>
</feature>
<dbReference type="FunFam" id="3.40.50.2000:FF:000096">
    <property type="entry name" value="ALG1, chitobiosyldiphosphodolichol beta-mannosyltransferase"/>
    <property type="match status" value="1"/>
</dbReference>
<keyword evidence="11 20" id="KW-1133">Transmembrane helix</keyword>
<evidence type="ECO:0000256" key="2">
    <source>
        <dbReference type="ARBA" id="ARBA00004922"/>
    </source>
</evidence>
<dbReference type="InterPro" id="IPR001296">
    <property type="entry name" value="Glyco_trans_1"/>
</dbReference>
<evidence type="ECO:0000256" key="18">
    <source>
        <dbReference type="ARBA" id="ARBA00061237"/>
    </source>
</evidence>
<reference evidence="23" key="1">
    <citation type="submission" date="2023-01" db="EMBL/GenBank/DDBJ databases">
        <title>Key to firefly adult light organ development and bioluminescence: homeobox transcription factors regulate luciferase expression and transportation to peroxisome.</title>
        <authorList>
            <person name="Fu X."/>
        </authorList>
    </citation>
    <scope>NUCLEOTIDE SEQUENCE [LARGE SCALE GENOMIC DNA]</scope>
</reference>
<evidence type="ECO:0000256" key="16">
    <source>
        <dbReference type="ARBA" id="ARBA00045071"/>
    </source>
</evidence>
<evidence type="ECO:0000256" key="3">
    <source>
        <dbReference type="ARBA" id="ARBA00012611"/>
    </source>
</evidence>
<keyword evidence="8 20" id="KW-0812">Transmembrane</keyword>
<dbReference type="PANTHER" id="PTHR13036:SF0">
    <property type="entry name" value="CHITOBIOSYLDIPHOSPHODOLICHOL BETA-MANNOSYLTRANSFERASE"/>
    <property type="match status" value="1"/>
</dbReference>
<dbReference type="InterPro" id="IPR026051">
    <property type="entry name" value="ALG1-like"/>
</dbReference>
<evidence type="ECO:0000256" key="6">
    <source>
        <dbReference type="ARBA" id="ARBA00022676"/>
    </source>
</evidence>
<evidence type="ECO:0000256" key="14">
    <source>
        <dbReference type="ARBA" id="ARBA00031566"/>
    </source>
</evidence>